<comment type="caution">
    <text evidence="1">The sequence shown here is derived from an EMBL/GenBank/DDBJ whole genome shotgun (WGS) entry which is preliminary data.</text>
</comment>
<accession>A0A645AIS1</accession>
<name>A0A645AIS1_9ZZZZ</name>
<reference evidence="1" key="1">
    <citation type="submission" date="2019-08" db="EMBL/GenBank/DDBJ databases">
        <authorList>
            <person name="Kucharzyk K."/>
            <person name="Murdoch R.W."/>
            <person name="Higgins S."/>
            <person name="Loffler F."/>
        </authorList>
    </citation>
    <scope>NUCLEOTIDE SEQUENCE</scope>
</reference>
<evidence type="ECO:0000313" key="1">
    <source>
        <dbReference type="EMBL" id="MPM53115.1"/>
    </source>
</evidence>
<sequence length="251" mass="26869">MHPRQILALDPDHLVAVAGEQGSNLIGVLAGQHGRAGDLSSVEVQDRQHCTVMDRIEEADAFPATLQRTGFGLAVADDRGHQQIRIIECGTEGVRERIAQLAALVDRARGRHRCVAGDTAGRAELTEQRPQAVGVLSDLREDFGVVALEVAGGHQGWTTMAGACDVHHVLTGMPDQTVEMGIDEAQAGTGAPMAEQSRLDVLDAQRALQQRVFLQIDLADGQVVRGTPPGVHTLDIVTSQRRNQGHGSRLT</sequence>
<protein>
    <submittedName>
        <fullName evidence="1">Uncharacterized protein</fullName>
    </submittedName>
</protein>
<proteinExistence type="predicted"/>
<gene>
    <name evidence="1" type="ORF">SDC9_99879</name>
</gene>
<dbReference type="AlphaFoldDB" id="A0A645AIS1"/>
<dbReference type="EMBL" id="VSSQ01014181">
    <property type="protein sequence ID" value="MPM53115.1"/>
    <property type="molecule type" value="Genomic_DNA"/>
</dbReference>
<organism evidence="1">
    <name type="scientific">bioreactor metagenome</name>
    <dbReference type="NCBI Taxonomy" id="1076179"/>
    <lineage>
        <taxon>unclassified sequences</taxon>
        <taxon>metagenomes</taxon>
        <taxon>ecological metagenomes</taxon>
    </lineage>
</organism>